<organism evidence="1 2">
    <name type="scientific">Hypsibius exemplaris</name>
    <name type="common">Freshwater tardigrade</name>
    <dbReference type="NCBI Taxonomy" id="2072580"/>
    <lineage>
        <taxon>Eukaryota</taxon>
        <taxon>Metazoa</taxon>
        <taxon>Ecdysozoa</taxon>
        <taxon>Tardigrada</taxon>
        <taxon>Eutardigrada</taxon>
        <taxon>Parachela</taxon>
        <taxon>Hypsibioidea</taxon>
        <taxon>Hypsibiidae</taxon>
        <taxon>Hypsibius</taxon>
    </lineage>
</organism>
<comment type="caution">
    <text evidence="1">The sequence shown here is derived from an EMBL/GenBank/DDBJ whole genome shotgun (WGS) entry which is preliminary data.</text>
</comment>
<name>A0A9X6NFY5_HYPEX</name>
<accession>A0A9X6NFY5</accession>
<dbReference type="AlphaFoldDB" id="A0A9X6NFY5"/>
<keyword evidence="2" id="KW-1185">Reference proteome</keyword>
<protein>
    <submittedName>
        <fullName evidence="1">Uncharacterized protein</fullName>
    </submittedName>
</protein>
<evidence type="ECO:0000313" key="1">
    <source>
        <dbReference type="EMBL" id="OWA52013.1"/>
    </source>
</evidence>
<gene>
    <name evidence="1" type="ORF">BV898_16469</name>
</gene>
<dbReference type="Proteomes" id="UP000192578">
    <property type="component" value="Unassembled WGS sequence"/>
</dbReference>
<dbReference type="EMBL" id="MTYJ01000247">
    <property type="protein sequence ID" value="OWA52013.1"/>
    <property type="molecule type" value="Genomic_DNA"/>
</dbReference>
<reference evidence="2" key="1">
    <citation type="submission" date="2017-01" db="EMBL/GenBank/DDBJ databases">
        <title>Comparative genomics of anhydrobiosis in the tardigrade Hypsibius dujardini.</title>
        <authorList>
            <person name="Yoshida Y."/>
            <person name="Koutsovoulos G."/>
            <person name="Laetsch D."/>
            <person name="Stevens L."/>
            <person name="Kumar S."/>
            <person name="Horikawa D."/>
            <person name="Ishino K."/>
            <person name="Komine S."/>
            <person name="Tomita M."/>
            <person name="Blaxter M."/>
            <person name="Arakawa K."/>
        </authorList>
    </citation>
    <scope>NUCLEOTIDE SEQUENCE [LARGE SCALE GENOMIC DNA]</scope>
    <source>
        <strain evidence="2">Z151</strain>
    </source>
</reference>
<proteinExistence type="predicted"/>
<sequence>MGRHALLAMEYQTESVFFPLTTVNCRCTRSNRKPNHNAVRCERAFRSLQLYWNCRVLNANASFASRKIASVLIGVRQIGVR</sequence>
<evidence type="ECO:0000313" key="2">
    <source>
        <dbReference type="Proteomes" id="UP000192578"/>
    </source>
</evidence>